<evidence type="ECO:0000313" key="2">
    <source>
        <dbReference type="EMBL" id="MEQ2246374.1"/>
    </source>
</evidence>
<reference evidence="2 3" key="1">
    <citation type="submission" date="2021-06" db="EMBL/GenBank/DDBJ databases">
        <authorList>
            <person name="Palmer J.M."/>
        </authorList>
    </citation>
    <scope>NUCLEOTIDE SEQUENCE [LARGE SCALE GENOMIC DNA]</scope>
    <source>
        <strain evidence="3">if_2019</strain>
        <tissue evidence="2">Muscle</tissue>
    </source>
</reference>
<sequence>MSEYISGNNEGGDVCNSASIEKYDAIFSEPTCDELDGIVLTQSDYDLTRGVFLNVEEVSDCNRLPPKKSKLRRKLVFKKDNPIPTEHIHEREGDPIHAPQSVLSPDRAP</sequence>
<comment type="caution">
    <text evidence="2">The sequence shown here is derived from an EMBL/GenBank/DDBJ whole genome shotgun (WGS) entry which is preliminary data.</text>
</comment>
<accession>A0ABV0UNW4</accession>
<name>A0ABV0UNW4_9TELE</name>
<evidence type="ECO:0000313" key="3">
    <source>
        <dbReference type="Proteomes" id="UP001482620"/>
    </source>
</evidence>
<dbReference type="Proteomes" id="UP001482620">
    <property type="component" value="Unassembled WGS sequence"/>
</dbReference>
<feature type="compositionally biased region" description="Basic and acidic residues" evidence="1">
    <location>
        <begin position="82"/>
        <end position="95"/>
    </location>
</feature>
<keyword evidence="3" id="KW-1185">Reference proteome</keyword>
<proteinExistence type="predicted"/>
<feature type="region of interest" description="Disordered" evidence="1">
    <location>
        <begin position="82"/>
        <end position="109"/>
    </location>
</feature>
<evidence type="ECO:0000256" key="1">
    <source>
        <dbReference type="SAM" id="MobiDB-lite"/>
    </source>
</evidence>
<gene>
    <name evidence="2" type="ORF">ILYODFUR_037850</name>
</gene>
<dbReference type="EMBL" id="JAHRIQ010078245">
    <property type="protein sequence ID" value="MEQ2246374.1"/>
    <property type="molecule type" value="Genomic_DNA"/>
</dbReference>
<organism evidence="2 3">
    <name type="scientific">Ilyodon furcidens</name>
    <name type="common">goldbreast splitfin</name>
    <dbReference type="NCBI Taxonomy" id="33524"/>
    <lineage>
        <taxon>Eukaryota</taxon>
        <taxon>Metazoa</taxon>
        <taxon>Chordata</taxon>
        <taxon>Craniata</taxon>
        <taxon>Vertebrata</taxon>
        <taxon>Euteleostomi</taxon>
        <taxon>Actinopterygii</taxon>
        <taxon>Neopterygii</taxon>
        <taxon>Teleostei</taxon>
        <taxon>Neoteleostei</taxon>
        <taxon>Acanthomorphata</taxon>
        <taxon>Ovalentaria</taxon>
        <taxon>Atherinomorphae</taxon>
        <taxon>Cyprinodontiformes</taxon>
        <taxon>Goodeidae</taxon>
        <taxon>Ilyodon</taxon>
    </lineage>
</organism>
<protein>
    <submittedName>
        <fullName evidence="2">Uncharacterized protein</fullName>
    </submittedName>
</protein>